<keyword evidence="8" id="KW-0862">Zinc</keyword>
<evidence type="ECO:0000259" key="14">
    <source>
        <dbReference type="Pfam" id="PF24827"/>
    </source>
</evidence>
<dbReference type="Ensembl" id="ENSTMTT00000032919.1">
    <property type="protein sequence ID" value="ENSTMTP00000031776.1"/>
    <property type="gene ID" value="ENSTMTG00000022806.1"/>
</dbReference>
<dbReference type="CDD" id="cd06909">
    <property type="entry name" value="M14_ASPA"/>
    <property type="match status" value="1"/>
</dbReference>
<dbReference type="Proteomes" id="UP000472274">
    <property type="component" value="Unplaced"/>
</dbReference>
<keyword evidence="5" id="KW-0963">Cytoplasm</keyword>
<feature type="domain" description="AstE/AspA barrel-sandwich hybrid" evidence="13">
    <location>
        <begin position="321"/>
        <end position="400"/>
    </location>
</feature>
<dbReference type="Pfam" id="PF24827">
    <property type="entry name" value="AstE_AspA_cat"/>
    <property type="match status" value="1"/>
</dbReference>
<dbReference type="Gene3D" id="3.40.630.10">
    <property type="entry name" value="Zn peptidases"/>
    <property type="match status" value="1"/>
</dbReference>
<evidence type="ECO:0000259" key="13">
    <source>
        <dbReference type="Pfam" id="PF04952"/>
    </source>
</evidence>
<dbReference type="GO" id="GO:0016788">
    <property type="term" value="F:hydrolase activity, acting on ester bonds"/>
    <property type="evidence" value="ECO:0007669"/>
    <property type="project" value="InterPro"/>
</dbReference>
<sequence>MLVHNTVITDYIVVSILTQKNENSLNVSFSFMTTNSLELVLGNQELNILRKLTCFKGIKEASMALVLNSCLEMHCIFSIKALLLRQTSCKLNEQSLKQLNRMTSCYVVHEAPVRRVAIFGGTHGNELSGVFLVKHWQENGAEIQRTGLEVRPFITNPSAVKKCTRYIDCDLNRVFDPDNLGRQITEDIPYEVRRAQEINHIFGPKNSNDAYDLIFDLHNTTSNMGGTLILENSRNNFTIQMFHYIKNALAPECCPVFLTEHPNLKYATTRSIAKHPVGVEVGPQPQGVLRADILDKMRKIIKHGLDFVHIFNEGKEFPPCTIEIYKIMEKVDYPRNKNGEITAVIHPSLQDQDWQPLNNGEPIFLTIDGETINYEGDSTVYPTFVNEAAYYEKKQAFVKTVKVKLTAKVAKPFLPDPDTSSLILKAPKTAVKNAALNKADSCP</sequence>
<dbReference type="FunFam" id="2.20.25.160:FF:000001">
    <property type="entry name" value="Aspartoacylase"/>
    <property type="match status" value="1"/>
</dbReference>
<dbReference type="FunFam" id="3.40.630.10:FF:000025">
    <property type="entry name" value="aspartoacylase"/>
    <property type="match status" value="1"/>
</dbReference>
<gene>
    <name evidence="15" type="primary">ASPA</name>
</gene>
<dbReference type="InterPro" id="IPR055438">
    <property type="entry name" value="AstE_AspA_cat"/>
</dbReference>
<dbReference type="Gene3D" id="2.20.25.160">
    <property type="match status" value="1"/>
</dbReference>
<organism evidence="15 16">
    <name type="scientific">Terrapene triunguis</name>
    <name type="common">Three-toed box turtle</name>
    <dbReference type="NCBI Taxonomy" id="2587831"/>
    <lineage>
        <taxon>Eukaryota</taxon>
        <taxon>Metazoa</taxon>
        <taxon>Chordata</taxon>
        <taxon>Craniata</taxon>
        <taxon>Vertebrata</taxon>
        <taxon>Euteleostomi</taxon>
        <taxon>Archelosauria</taxon>
        <taxon>Testudinata</taxon>
        <taxon>Testudines</taxon>
        <taxon>Cryptodira</taxon>
        <taxon>Durocryptodira</taxon>
        <taxon>Testudinoidea</taxon>
        <taxon>Emydidae</taxon>
        <taxon>Terrapene</taxon>
    </lineage>
</organism>
<comment type="subcellular location">
    <subcellularLocation>
        <location evidence="3">Cytoplasm</location>
    </subcellularLocation>
    <subcellularLocation>
        <location evidence="2">Nucleus</location>
    </subcellularLocation>
</comment>
<comment type="similarity">
    <text evidence="4">Belongs to the AspA/AstE family. Aspartoacylase subfamily.</text>
</comment>
<evidence type="ECO:0000313" key="16">
    <source>
        <dbReference type="Proteomes" id="UP000472274"/>
    </source>
</evidence>
<evidence type="ECO:0000256" key="3">
    <source>
        <dbReference type="ARBA" id="ARBA00004496"/>
    </source>
</evidence>
<reference evidence="15" key="2">
    <citation type="submission" date="2025-09" db="UniProtKB">
        <authorList>
            <consortium name="Ensembl"/>
        </authorList>
    </citation>
    <scope>IDENTIFICATION</scope>
</reference>
<evidence type="ECO:0000256" key="2">
    <source>
        <dbReference type="ARBA" id="ARBA00004123"/>
    </source>
</evidence>
<dbReference type="SUPFAM" id="SSF53187">
    <property type="entry name" value="Zn-dependent exopeptidases"/>
    <property type="match status" value="1"/>
</dbReference>
<dbReference type="InterPro" id="IPR007036">
    <property type="entry name" value="Aste_AspA_hybrid_dom"/>
</dbReference>
<dbReference type="GO" id="GO:0006531">
    <property type="term" value="P:aspartate metabolic process"/>
    <property type="evidence" value="ECO:0007669"/>
    <property type="project" value="Ensembl"/>
</dbReference>
<feature type="domain" description="Succinylglutamate desuccinylase/Aspartoacylase catalytic" evidence="14">
    <location>
        <begin position="113"/>
        <end position="307"/>
    </location>
</feature>
<proteinExistence type="inferred from homology"/>
<dbReference type="PANTHER" id="PTHR15162:SF9">
    <property type="entry name" value="ASPARTOACYLASE"/>
    <property type="match status" value="1"/>
</dbReference>
<evidence type="ECO:0000313" key="15">
    <source>
        <dbReference type="Ensembl" id="ENSTMTP00000031776.1"/>
    </source>
</evidence>
<evidence type="ECO:0000256" key="1">
    <source>
        <dbReference type="ARBA" id="ARBA00001947"/>
    </source>
</evidence>
<dbReference type="GO" id="GO:0005829">
    <property type="term" value="C:cytosol"/>
    <property type="evidence" value="ECO:0007669"/>
    <property type="project" value="Ensembl"/>
</dbReference>
<dbReference type="AlphaFoldDB" id="A0A674KCP3"/>
<keyword evidence="16" id="KW-1185">Reference proteome</keyword>
<evidence type="ECO:0000256" key="8">
    <source>
        <dbReference type="ARBA" id="ARBA00022833"/>
    </source>
</evidence>
<dbReference type="HAMAP" id="MF_00704">
    <property type="entry name" value="Aspartoacylase"/>
    <property type="match status" value="1"/>
</dbReference>
<evidence type="ECO:0000256" key="11">
    <source>
        <dbReference type="ARBA" id="ARBA00040105"/>
    </source>
</evidence>
<accession>A0A674KCP3</accession>
<dbReference type="InParanoid" id="A0A674KCP3"/>
<keyword evidence="9" id="KW-0539">Nucleus</keyword>
<name>A0A674KCP3_9SAUR</name>
<protein>
    <recommendedName>
        <fullName evidence="11">Aspartoacylase</fullName>
        <ecNumber evidence="10">3.5.1.15</ecNumber>
    </recommendedName>
    <alternativeName>
        <fullName evidence="12">Aminoacylase-2</fullName>
    </alternativeName>
</protein>
<comment type="cofactor">
    <cofactor evidence="1">
        <name>Zn(2+)</name>
        <dbReference type="ChEBI" id="CHEBI:29105"/>
    </cofactor>
</comment>
<evidence type="ECO:0000256" key="7">
    <source>
        <dbReference type="ARBA" id="ARBA00022801"/>
    </source>
</evidence>
<dbReference type="GO" id="GO:0005634">
    <property type="term" value="C:nucleus"/>
    <property type="evidence" value="ECO:0007669"/>
    <property type="project" value="UniProtKB-SubCell"/>
</dbReference>
<dbReference type="InterPro" id="IPR016708">
    <property type="entry name" value="Aspartoacylase"/>
</dbReference>
<reference evidence="15" key="1">
    <citation type="submission" date="2025-08" db="UniProtKB">
        <authorList>
            <consortium name="Ensembl"/>
        </authorList>
    </citation>
    <scope>IDENTIFICATION</scope>
</reference>
<evidence type="ECO:0000256" key="10">
    <source>
        <dbReference type="ARBA" id="ARBA00039016"/>
    </source>
</evidence>
<evidence type="ECO:0000256" key="6">
    <source>
        <dbReference type="ARBA" id="ARBA00022723"/>
    </source>
</evidence>
<dbReference type="InterPro" id="IPR050178">
    <property type="entry name" value="AspA/AstE_fam"/>
</dbReference>
<dbReference type="GO" id="GO:0046872">
    <property type="term" value="F:metal ion binding"/>
    <property type="evidence" value="ECO:0007669"/>
    <property type="project" value="UniProtKB-KW"/>
</dbReference>
<keyword evidence="7" id="KW-0378">Hydrolase</keyword>
<dbReference type="GO" id="GO:0019807">
    <property type="term" value="F:aspartoacylase activity"/>
    <property type="evidence" value="ECO:0007669"/>
    <property type="project" value="UniProtKB-EC"/>
</dbReference>
<dbReference type="GeneTree" id="ENSGT00390000001189"/>
<dbReference type="EC" id="3.5.1.15" evidence="10"/>
<dbReference type="NCBIfam" id="NF002601">
    <property type="entry name" value="PRK02259.1"/>
    <property type="match status" value="1"/>
</dbReference>
<evidence type="ECO:0000256" key="9">
    <source>
        <dbReference type="ARBA" id="ARBA00023242"/>
    </source>
</evidence>
<evidence type="ECO:0000256" key="4">
    <source>
        <dbReference type="ARBA" id="ARBA00006173"/>
    </source>
</evidence>
<dbReference type="PANTHER" id="PTHR15162">
    <property type="entry name" value="ASPARTOACYLASE"/>
    <property type="match status" value="1"/>
</dbReference>
<dbReference type="Pfam" id="PF04952">
    <property type="entry name" value="AstE_AspA_hybrid"/>
    <property type="match status" value="1"/>
</dbReference>
<dbReference type="GO" id="GO:0006083">
    <property type="term" value="P:acetate metabolic process"/>
    <property type="evidence" value="ECO:0007669"/>
    <property type="project" value="Ensembl"/>
</dbReference>
<dbReference type="GO" id="GO:0042802">
    <property type="term" value="F:identical protein binding"/>
    <property type="evidence" value="ECO:0007669"/>
    <property type="project" value="Ensembl"/>
</dbReference>
<evidence type="ECO:0000256" key="5">
    <source>
        <dbReference type="ARBA" id="ARBA00022490"/>
    </source>
</evidence>
<evidence type="ECO:0000256" key="12">
    <source>
        <dbReference type="ARBA" id="ARBA00042829"/>
    </source>
</evidence>
<keyword evidence="6" id="KW-0479">Metal-binding</keyword>